<proteinExistence type="predicted"/>
<evidence type="ECO:0000256" key="1">
    <source>
        <dbReference type="SAM" id="MobiDB-lite"/>
    </source>
</evidence>
<dbReference type="AlphaFoldDB" id="A0A4Y7KKQ0"/>
<gene>
    <name evidence="2" type="ORF">C5167_048926</name>
</gene>
<sequence length="87" mass="9523">NTISTTITSTTIIIPPPLPKPAKPSAPPSHYRNQIVVTPYNINAFTSAVSDTTIPAVTISADIRVHHFSKKADDIFVQQRTKRTKPT</sequence>
<dbReference type="Gramene" id="RZC73446">
    <property type="protein sequence ID" value="RZC73446"/>
    <property type="gene ID" value="C5167_048926"/>
</dbReference>
<reference evidence="2 3" key="1">
    <citation type="journal article" date="2018" name="Science">
        <title>The opium poppy genome and morphinan production.</title>
        <authorList>
            <person name="Guo L."/>
            <person name="Winzer T."/>
            <person name="Yang X."/>
            <person name="Li Y."/>
            <person name="Ning Z."/>
            <person name="He Z."/>
            <person name="Teodor R."/>
            <person name="Lu Y."/>
            <person name="Bowser T.A."/>
            <person name="Graham I.A."/>
            <person name="Ye K."/>
        </authorList>
    </citation>
    <scope>NUCLEOTIDE SEQUENCE [LARGE SCALE GENOMIC DNA]</scope>
    <source>
        <strain evidence="3">cv. HN1</strain>
        <tissue evidence="2">Leaves</tissue>
    </source>
</reference>
<feature type="region of interest" description="Disordered" evidence="1">
    <location>
        <begin position="1"/>
        <end position="30"/>
    </location>
</feature>
<feature type="compositionally biased region" description="Low complexity" evidence="1">
    <location>
        <begin position="1"/>
        <end position="13"/>
    </location>
</feature>
<dbReference type="EMBL" id="CM010722">
    <property type="protein sequence ID" value="RZC73446.1"/>
    <property type="molecule type" value="Genomic_DNA"/>
</dbReference>
<evidence type="ECO:0000313" key="3">
    <source>
        <dbReference type="Proteomes" id="UP000316621"/>
    </source>
</evidence>
<name>A0A4Y7KKQ0_PAPSO</name>
<evidence type="ECO:0000313" key="2">
    <source>
        <dbReference type="EMBL" id="RZC73446.1"/>
    </source>
</evidence>
<dbReference type="Proteomes" id="UP000316621">
    <property type="component" value="Chromosome 8"/>
</dbReference>
<feature type="non-terminal residue" evidence="2">
    <location>
        <position position="1"/>
    </location>
</feature>
<keyword evidence="3" id="KW-1185">Reference proteome</keyword>
<accession>A0A4Y7KKQ0</accession>
<organism evidence="2 3">
    <name type="scientific">Papaver somniferum</name>
    <name type="common">Opium poppy</name>
    <dbReference type="NCBI Taxonomy" id="3469"/>
    <lineage>
        <taxon>Eukaryota</taxon>
        <taxon>Viridiplantae</taxon>
        <taxon>Streptophyta</taxon>
        <taxon>Embryophyta</taxon>
        <taxon>Tracheophyta</taxon>
        <taxon>Spermatophyta</taxon>
        <taxon>Magnoliopsida</taxon>
        <taxon>Ranunculales</taxon>
        <taxon>Papaveraceae</taxon>
        <taxon>Papaveroideae</taxon>
        <taxon>Papaver</taxon>
    </lineage>
</organism>
<feature type="compositionally biased region" description="Pro residues" evidence="1">
    <location>
        <begin position="14"/>
        <end position="27"/>
    </location>
</feature>
<protein>
    <submittedName>
        <fullName evidence="2">Uncharacterized protein</fullName>
    </submittedName>
</protein>